<sequence>MIPTREGKLTCAELIFDCKNKHGEGIFWNAIDGLVWWTDIEGRTLWSFDPVTSRGQPYPMEDRVCCFAPRASGGLIVAFADRISLLDLDNGTEEKICDFEPDNLETRTNDGRTDRLGRFVVGGMNEVSGAANSSVIRIDGDLKVETLLEGVACANSICFTADGKTMYFADTPEREILAFDYDSKLSGRRVLTSFEGEPGLPDGSSVDAEGGVWNAEWEGRRVVRVNPEGHIDTVIDMPVWKPTCCAFGGPNLDTLFITTSCLMSNEATLKREPNSGGLFAVKPGFNGLQDIPFCS</sequence>
<evidence type="ECO:0000256" key="3">
    <source>
        <dbReference type="PIRSR" id="PIRSR605511-2"/>
    </source>
</evidence>
<dbReference type="Gene3D" id="2.120.10.30">
    <property type="entry name" value="TolB, C-terminal domain"/>
    <property type="match status" value="1"/>
</dbReference>
<proteinExistence type="inferred from homology"/>
<dbReference type="PRINTS" id="PR01790">
    <property type="entry name" value="SMP30FAMILY"/>
</dbReference>
<accession>M9RFM9</accession>
<dbReference type="GO" id="GO:0019853">
    <property type="term" value="P:L-ascorbic acid biosynthetic process"/>
    <property type="evidence" value="ECO:0007669"/>
    <property type="project" value="TreeGrafter"/>
</dbReference>
<dbReference type="KEGG" id="oat:OAN307_c30920"/>
<dbReference type="Pfam" id="PF08450">
    <property type="entry name" value="SGL"/>
    <property type="match status" value="1"/>
</dbReference>
<dbReference type="SUPFAM" id="SSF63829">
    <property type="entry name" value="Calcium-dependent phosphotriesterase"/>
    <property type="match status" value="1"/>
</dbReference>
<dbReference type="HOGENOM" id="CLU_036110_3_1_5"/>
<evidence type="ECO:0000256" key="1">
    <source>
        <dbReference type="ARBA" id="ARBA00008853"/>
    </source>
</evidence>
<dbReference type="EMBL" id="CP003740">
    <property type="protein sequence ID" value="AGI68630.1"/>
    <property type="molecule type" value="Genomic_DNA"/>
</dbReference>
<dbReference type="PANTHER" id="PTHR10907">
    <property type="entry name" value="REGUCALCIN"/>
    <property type="match status" value="1"/>
</dbReference>
<dbReference type="OrthoDB" id="2633250at2"/>
<comment type="cofactor">
    <cofactor evidence="3">
        <name>Zn(2+)</name>
        <dbReference type="ChEBI" id="CHEBI:29105"/>
    </cofactor>
    <text evidence="3">Binds 1 divalent metal cation per subunit.</text>
</comment>
<gene>
    <name evidence="5" type="ORF">OAN307_c30920</name>
</gene>
<comment type="similarity">
    <text evidence="1">Belongs to the SMP-30/CGR1 family.</text>
</comment>
<keyword evidence="3" id="KW-0862">Zinc</keyword>
<organism evidence="5 6">
    <name type="scientific">Octadecabacter antarcticus 307</name>
    <dbReference type="NCBI Taxonomy" id="391626"/>
    <lineage>
        <taxon>Bacteria</taxon>
        <taxon>Pseudomonadati</taxon>
        <taxon>Pseudomonadota</taxon>
        <taxon>Alphaproteobacteria</taxon>
        <taxon>Rhodobacterales</taxon>
        <taxon>Roseobacteraceae</taxon>
        <taxon>Octadecabacter</taxon>
    </lineage>
</organism>
<evidence type="ECO:0000313" key="5">
    <source>
        <dbReference type="EMBL" id="AGI68630.1"/>
    </source>
</evidence>
<evidence type="ECO:0000313" key="6">
    <source>
        <dbReference type="Proteomes" id="UP000005307"/>
    </source>
</evidence>
<feature type="binding site" evidence="3">
    <location>
        <position position="107"/>
    </location>
    <ligand>
        <name>substrate</name>
    </ligand>
</feature>
<dbReference type="STRING" id="391626.OAN307_c30920"/>
<evidence type="ECO:0000256" key="2">
    <source>
        <dbReference type="PIRSR" id="PIRSR605511-1"/>
    </source>
</evidence>
<protein>
    <submittedName>
        <fullName evidence="5">SMP-30 family protein</fullName>
    </submittedName>
</protein>
<dbReference type="GO" id="GO:0005509">
    <property type="term" value="F:calcium ion binding"/>
    <property type="evidence" value="ECO:0007669"/>
    <property type="project" value="TreeGrafter"/>
</dbReference>
<dbReference type="InterPro" id="IPR005511">
    <property type="entry name" value="SMP-30"/>
</dbReference>
<dbReference type="GO" id="GO:0004341">
    <property type="term" value="F:gluconolactonase activity"/>
    <property type="evidence" value="ECO:0007669"/>
    <property type="project" value="TreeGrafter"/>
</dbReference>
<dbReference type="AlphaFoldDB" id="M9RFM9"/>
<keyword evidence="3" id="KW-0479">Metal-binding</keyword>
<dbReference type="RefSeq" id="WP_015500611.1">
    <property type="nucleotide sequence ID" value="NC_020911.1"/>
</dbReference>
<dbReference type="PANTHER" id="PTHR10907:SF47">
    <property type="entry name" value="REGUCALCIN"/>
    <property type="match status" value="1"/>
</dbReference>
<keyword evidence="6" id="KW-1185">Reference proteome</keyword>
<evidence type="ECO:0000259" key="4">
    <source>
        <dbReference type="Pfam" id="PF08450"/>
    </source>
</evidence>
<name>M9RFM9_9RHOB</name>
<feature type="domain" description="SMP-30/Gluconolactonase/LRE-like region" evidence="4">
    <location>
        <begin position="23"/>
        <end position="260"/>
    </location>
</feature>
<feature type="binding site" evidence="3">
    <location>
        <position position="24"/>
    </location>
    <ligand>
        <name>a divalent metal cation</name>
        <dbReference type="ChEBI" id="CHEBI:60240"/>
    </ligand>
</feature>
<feature type="active site" description="Proton donor/acceptor" evidence="2">
    <location>
        <position position="202"/>
    </location>
</feature>
<dbReference type="InterPro" id="IPR013658">
    <property type="entry name" value="SGL"/>
</dbReference>
<feature type="binding site" evidence="3">
    <location>
        <position position="109"/>
    </location>
    <ligand>
        <name>substrate</name>
    </ligand>
</feature>
<dbReference type="InterPro" id="IPR011042">
    <property type="entry name" value="6-blade_b-propeller_TolB-like"/>
</dbReference>
<dbReference type="eggNOG" id="COG3386">
    <property type="taxonomic scope" value="Bacteria"/>
</dbReference>
<dbReference type="Proteomes" id="UP000005307">
    <property type="component" value="Chromosome"/>
</dbReference>
<feature type="binding site" evidence="3">
    <location>
        <position position="202"/>
    </location>
    <ligand>
        <name>a divalent metal cation</name>
        <dbReference type="ChEBI" id="CHEBI:60240"/>
    </ligand>
</feature>
<feature type="binding site" evidence="3">
    <location>
        <position position="155"/>
    </location>
    <ligand>
        <name>a divalent metal cation</name>
        <dbReference type="ChEBI" id="CHEBI:60240"/>
    </ligand>
</feature>
<reference evidence="5 6" key="1">
    <citation type="journal article" date="2013" name="PLoS ONE">
        <title>Poles Apart: Arctic and Antarctic Octadecabacter strains Share High Genome Plasticity and a New Type of Xanthorhodopsin.</title>
        <authorList>
            <person name="Vollmers J."/>
            <person name="Voget S."/>
            <person name="Dietrich S."/>
            <person name="Gollnow K."/>
            <person name="Smits M."/>
            <person name="Meyer K."/>
            <person name="Brinkhoff T."/>
            <person name="Simon M."/>
            <person name="Daniel R."/>
        </authorList>
    </citation>
    <scope>NUCLEOTIDE SEQUENCE [LARGE SCALE GENOMIC DNA]</scope>
    <source>
        <strain evidence="5 6">307</strain>
    </source>
</reference>